<keyword evidence="3" id="KW-1185">Reference proteome</keyword>
<dbReference type="GO" id="GO:0005829">
    <property type="term" value="C:cytosol"/>
    <property type="evidence" value="ECO:0007669"/>
    <property type="project" value="TreeGrafter"/>
</dbReference>
<feature type="non-terminal residue" evidence="2">
    <location>
        <position position="222"/>
    </location>
</feature>
<accession>A0AAD3DRV5</accession>
<dbReference type="InterPro" id="IPR050861">
    <property type="entry name" value="Dihydroxyacetone_Kinase"/>
</dbReference>
<evidence type="ECO:0000313" key="2">
    <source>
        <dbReference type="EMBL" id="GFR46029.1"/>
    </source>
</evidence>
<organism evidence="2 3">
    <name type="scientific">Astrephomene gubernaculifera</name>
    <dbReference type="NCBI Taxonomy" id="47775"/>
    <lineage>
        <taxon>Eukaryota</taxon>
        <taxon>Viridiplantae</taxon>
        <taxon>Chlorophyta</taxon>
        <taxon>core chlorophytes</taxon>
        <taxon>Chlorophyceae</taxon>
        <taxon>CS clade</taxon>
        <taxon>Chlamydomonadales</taxon>
        <taxon>Astrephomenaceae</taxon>
        <taxon>Astrephomene</taxon>
    </lineage>
</organism>
<dbReference type="SUPFAM" id="SSF82549">
    <property type="entry name" value="DAK1/DegV-like"/>
    <property type="match status" value="1"/>
</dbReference>
<dbReference type="EMBL" id="BMAR01000011">
    <property type="protein sequence ID" value="GFR46029.1"/>
    <property type="molecule type" value="Genomic_DNA"/>
</dbReference>
<dbReference type="AlphaFoldDB" id="A0AAD3DRV5"/>
<dbReference type="GO" id="GO:0019563">
    <property type="term" value="P:glycerol catabolic process"/>
    <property type="evidence" value="ECO:0007669"/>
    <property type="project" value="TreeGrafter"/>
</dbReference>
<dbReference type="PROSITE" id="PS51481">
    <property type="entry name" value="DHAK"/>
    <property type="match status" value="1"/>
</dbReference>
<dbReference type="PANTHER" id="PTHR28629:SF4">
    <property type="entry name" value="TRIOKINASE_FMN CYCLASE"/>
    <property type="match status" value="1"/>
</dbReference>
<dbReference type="Pfam" id="PF02733">
    <property type="entry name" value="Dak1"/>
    <property type="match status" value="1"/>
</dbReference>
<name>A0AAD3DRV5_9CHLO</name>
<sequence length="222" mass="23197">MVKQLTHVSFMRLAAPSAPTASSSAAEGSAEIGDLPRDPRVVLLVNNLGATPPMEMAIVTREALRALRRDAHATVDRLYVGPYMTSLDMAGVSLTLLSYDLDPECKNFQTADAANAIGEQQPQSEGQHSWEELLGLLDAPTNAPGWLHKTSTCTAPPPAVPGPYNPESYGDLPAPLPLPPAGGDADVEVPPPPPAVMTHGSVLGRVLRAAAESLLAAAADLD</sequence>
<proteinExistence type="predicted"/>
<comment type="caution">
    <text evidence="2">The sequence shown here is derived from an EMBL/GenBank/DDBJ whole genome shotgun (WGS) entry which is preliminary data.</text>
</comment>
<dbReference type="Gene3D" id="3.30.1180.20">
    <property type="entry name" value="Dihydroxyacetone kinase, domain 2"/>
    <property type="match status" value="1"/>
</dbReference>
<feature type="domain" description="DhaK" evidence="1">
    <location>
        <begin position="1"/>
        <end position="146"/>
    </location>
</feature>
<gene>
    <name evidence="2" type="ORF">Agub_g7300</name>
</gene>
<evidence type="ECO:0000313" key="3">
    <source>
        <dbReference type="Proteomes" id="UP001054857"/>
    </source>
</evidence>
<dbReference type="GO" id="GO:0004371">
    <property type="term" value="F:glycerone kinase activity"/>
    <property type="evidence" value="ECO:0007669"/>
    <property type="project" value="InterPro"/>
</dbReference>
<reference evidence="2 3" key="1">
    <citation type="journal article" date="2021" name="Sci. Rep.">
        <title>Genome sequencing of the multicellular alga Astrephomene provides insights into convergent evolution of germ-soma differentiation.</title>
        <authorList>
            <person name="Yamashita S."/>
            <person name="Yamamoto K."/>
            <person name="Matsuzaki R."/>
            <person name="Suzuki S."/>
            <person name="Yamaguchi H."/>
            <person name="Hirooka S."/>
            <person name="Minakuchi Y."/>
            <person name="Miyagishima S."/>
            <person name="Kawachi M."/>
            <person name="Toyoda A."/>
            <person name="Nozaki H."/>
        </authorList>
    </citation>
    <scope>NUCLEOTIDE SEQUENCE [LARGE SCALE GENOMIC DNA]</scope>
    <source>
        <strain evidence="2 3">NIES-4017</strain>
    </source>
</reference>
<protein>
    <recommendedName>
        <fullName evidence="1">DhaK domain-containing protein</fullName>
    </recommendedName>
</protein>
<dbReference type="InterPro" id="IPR004006">
    <property type="entry name" value="DhaK_dom"/>
</dbReference>
<dbReference type="Proteomes" id="UP001054857">
    <property type="component" value="Unassembled WGS sequence"/>
</dbReference>
<dbReference type="PANTHER" id="PTHR28629">
    <property type="entry name" value="TRIOKINASE/FMN CYCLASE"/>
    <property type="match status" value="1"/>
</dbReference>
<evidence type="ECO:0000259" key="1">
    <source>
        <dbReference type="PROSITE" id="PS51481"/>
    </source>
</evidence>